<evidence type="ECO:0000313" key="1">
    <source>
        <dbReference type="EMBL" id="MBO0662481.1"/>
    </source>
</evidence>
<dbReference type="EMBL" id="JAFMPP010000005">
    <property type="protein sequence ID" value="MBO0662481.1"/>
    <property type="molecule type" value="Genomic_DNA"/>
</dbReference>
<dbReference type="Proteomes" id="UP000664122">
    <property type="component" value="Unassembled WGS sequence"/>
</dbReference>
<dbReference type="RefSeq" id="WP_207257270.1">
    <property type="nucleotide sequence ID" value="NZ_JAFMPP010000005.1"/>
</dbReference>
<reference evidence="1" key="1">
    <citation type="submission" date="2021-03" db="EMBL/GenBank/DDBJ databases">
        <title>Whole genome sequence of Jiella sp. CQZ9-1.</title>
        <authorList>
            <person name="Tuo L."/>
        </authorList>
    </citation>
    <scope>NUCLEOTIDE SEQUENCE</scope>
    <source>
        <strain evidence="1">CQZ9-1</strain>
    </source>
</reference>
<keyword evidence="2" id="KW-1185">Reference proteome</keyword>
<name>A0A939JWN0_9HYPH</name>
<proteinExistence type="predicted"/>
<protein>
    <submittedName>
        <fullName evidence="1">Uncharacterized protein</fullName>
    </submittedName>
</protein>
<dbReference type="AlphaFoldDB" id="A0A939JWN0"/>
<accession>A0A939JWN0</accession>
<comment type="caution">
    <text evidence="1">The sequence shown here is derived from an EMBL/GenBank/DDBJ whole genome shotgun (WGS) entry which is preliminary data.</text>
</comment>
<organism evidence="1 2">
    <name type="scientific">Jiella flava</name>
    <dbReference type="NCBI Taxonomy" id="2816857"/>
    <lineage>
        <taxon>Bacteria</taxon>
        <taxon>Pseudomonadati</taxon>
        <taxon>Pseudomonadota</taxon>
        <taxon>Alphaproteobacteria</taxon>
        <taxon>Hyphomicrobiales</taxon>
        <taxon>Aurantimonadaceae</taxon>
        <taxon>Jiella</taxon>
    </lineage>
</organism>
<gene>
    <name evidence="1" type="ORF">J1C48_07835</name>
</gene>
<evidence type="ECO:0000313" key="2">
    <source>
        <dbReference type="Proteomes" id="UP000664122"/>
    </source>
</evidence>
<sequence length="90" mass="10025">MALSDSSDMDLQMATLIHEIARCKTLADEFNLPFAVRLLDLCLLEVAMEWEGRSREEPLGDEELLIVLLRSKLKIALSEHPGGVIMSSTP</sequence>